<dbReference type="InterPro" id="IPR003607">
    <property type="entry name" value="HD/PDEase_dom"/>
</dbReference>
<dbReference type="FunFam" id="1.10.3210.10:FF:000001">
    <property type="entry name" value="GTP pyrophosphokinase RelA"/>
    <property type="match status" value="1"/>
</dbReference>
<dbReference type="EMBL" id="MHWW01000009">
    <property type="protein sequence ID" value="OHB15370.1"/>
    <property type="molecule type" value="Genomic_DNA"/>
</dbReference>
<sequence>MDTDVNNLLSLLTKSSLGEKELVKKAYEFAQKAHEGQKRLSGEPYFNHLFATAKSIAELGMDAITVSAGLLHDTLEDTETKSETIEKEFGKDVLFIVEGVSKLGALKYRGADRHNESLRKLLLATSKDLRVLIVKFCDRLHNMRTLYFLPPEKQGRIARETLEIYAPIAYRLGIRKLSKELEDLSFPFVNKEGFKEMSSLLKIGYDDRLENLEKFRKSVTKELAKSGFTNFHSDYRVKGLYSSYKKYLKFKKDIEKIYDILAMRLIVEKTEDCYRALGIIHASWRPLPGRIKDYIAFPKQNGYQSLHTTVFTGEGDLVEIQIRTKDMHKEAEYGIASHALYKTEGEKNNSKKDVTSWIKNISDQDPADIKHDFLSERIFVFTPKGDVVDLPVGSSAIDFAYVIHSDIGDKMSGVKINGKLSPLESILKEGDIIQIITSKNARPKHKWLEYAKTSFAKRHIRNAI</sequence>
<accession>A0A1G2V167</accession>
<name>A0A1G2V167_9BACT</name>
<dbReference type="Pfam" id="PF04607">
    <property type="entry name" value="RelA_SpoT"/>
    <property type="match status" value="1"/>
</dbReference>
<evidence type="ECO:0000259" key="2">
    <source>
        <dbReference type="PROSITE" id="PS51880"/>
    </source>
</evidence>
<dbReference type="CDD" id="cd01668">
    <property type="entry name" value="TGS_RSH"/>
    <property type="match status" value="1"/>
</dbReference>
<dbReference type="Pfam" id="PF02824">
    <property type="entry name" value="TGS"/>
    <property type="match status" value="1"/>
</dbReference>
<dbReference type="NCBIfam" id="TIGR00691">
    <property type="entry name" value="spoT_relA"/>
    <property type="match status" value="1"/>
</dbReference>
<protein>
    <recommendedName>
        <fullName evidence="2">TGS domain-containing protein</fullName>
    </recommendedName>
</protein>
<dbReference type="InterPro" id="IPR004095">
    <property type="entry name" value="TGS"/>
</dbReference>
<dbReference type="AlphaFoldDB" id="A0A1G2V167"/>
<dbReference type="InterPro" id="IPR033655">
    <property type="entry name" value="TGS_RelA/SpoT"/>
</dbReference>
<dbReference type="SUPFAM" id="SSF81271">
    <property type="entry name" value="TGS-like"/>
    <property type="match status" value="1"/>
</dbReference>
<dbReference type="PANTHER" id="PTHR21262">
    <property type="entry name" value="GUANOSINE-3',5'-BIS DIPHOSPHATE 3'-PYROPHOSPHOHYDROLASE"/>
    <property type="match status" value="1"/>
</dbReference>
<reference evidence="3 4" key="1">
    <citation type="journal article" date="2016" name="Nat. Commun.">
        <title>Thousands of microbial genomes shed light on interconnected biogeochemical processes in an aquifer system.</title>
        <authorList>
            <person name="Anantharaman K."/>
            <person name="Brown C.T."/>
            <person name="Hug L.A."/>
            <person name="Sharon I."/>
            <person name="Castelle C.J."/>
            <person name="Probst A.J."/>
            <person name="Thomas B.C."/>
            <person name="Singh A."/>
            <person name="Wilkins M.J."/>
            <person name="Karaoz U."/>
            <person name="Brodie E.L."/>
            <person name="Williams K.H."/>
            <person name="Hubbard S.S."/>
            <person name="Banfield J.F."/>
        </authorList>
    </citation>
    <scope>NUCLEOTIDE SEQUENCE [LARGE SCALE GENOMIC DNA]</scope>
</reference>
<dbReference type="SUPFAM" id="SSF81301">
    <property type="entry name" value="Nucleotidyltransferase"/>
    <property type="match status" value="1"/>
</dbReference>
<evidence type="ECO:0000256" key="1">
    <source>
        <dbReference type="RuleBase" id="RU003847"/>
    </source>
</evidence>
<proteinExistence type="inferred from homology"/>
<dbReference type="InterPro" id="IPR007685">
    <property type="entry name" value="RelA_SpoT"/>
</dbReference>
<gene>
    <name evidence="3" type="ORF">A2431_03725</name>
</gene>
<dbReference type="GO" id="GO:0015969">
    <property type="term" value="P:guanosine tetraphosphate metabolic process"/>
    <property type="evidence" value="ECO:0007669"/>
    <property type="project" value="InterPro"/>
</dbReference>
<dbReference type="InterPro" id="IPR004811">
    <property type="entry name" value="RelA/Spo_fam"/>
</dbReference>
<dbReference type="PANTHER" id="PTHR21262:SF31">
    <property type="entry name" value="GTP PYROPHOSPHOKINASE"/>
    <property type="match status" value="1"/>
</dbReference>
<dbReference type="FunFam" id="3.10.20.30:FF:000002">
    <property type="entry name" value="GTP pyrophosphokinase (RelA/SpoT)"/>
    <property type="match status" value="1"/>
</dbReference>
<comment type="function">
    <text evidence="1">In eubacteria ppGpp (guanosine 3'-diphosphate 5'-diphosphate) is a mediator of the stringent response that coordinates a variety of cellular activities in response to changes in nutritional abundance.</text>
</comment>
<dbReference type="Gene3D" id="3.10.20.30">
    <property type="match status" value="1"/>
</dbReference>
<evidence type="ECO:0000313" key="4">
    <source>
        <dbReference type="Proteomes" id="UP000177697"/>
    </source>
</evidence>
<dbReference type="SMART" id="SM00471">
    <property type="entry name" value="HDc"/>
    <property type="match status" value="1"/>
</dbReference>
<organism evidence="3 4">
    <name type="scientific">Candidatus Zambryskibacteria bacterium RIFOXYC1_FULL_39_10</name>
    <dbReference type="NCBI Taxonomy" id="1802779"/>
    <lineage>
        <taxon>Bacteria</taxon>
        <taxon>Candidatus Zambryskiibacteriota</taxon>
    </lineage>
</organism>
<dbReference type="PROSITE" id="PS51880">
    <property type="entry name" value="TGS"/>
    <property type="match status" value="1"/>
</dbReference>
<comment type="similarity">
    <text evidence="1">Belongs to the relA/spoT family.</text>
</comment>
<dbReference type="Proteomes" id="UP000177697">
    <property type="component" value="Unassembled WGS sequence"/>
</dbReference>
<dbReference type="GO" id="GO:0005886">
    <property type="term" value="C:plasma membrane"/>
    <property type="evidence" value="ECO:0007669"/>
    <property type="project" value="TreeGrafter"/>
</dbReference>
<comment type="caution">
    <text evidence="3">The sequence shown here is derived from an EMBL/GenBank/DDBJ whole genome shotgun (WGS) entry which is preliminary data.</text>
</comment>
<dbReference type="InterPro" id="IPR043519">
    <property type="entry name" value="NT_sf"/>
</dbReference>
<dbReference type="Gene3D" id="3.30.460.10">
    <property type="entry name" value="Beta Polymerase, domain 2"/>
    <property type="match status" value="1"/>
</dbReference>
<evidence type="ECO:0000313" key="3">
    <source>
        <dbReference type="EMBL" id="OHB15370.1"/>
    </source>
</evidence>
<dbReference type="CDD" id="cd05399">
    <property type="entry name" value="NT_Rel-Spo_like"/>
    <property type="match status" value="1"/>
</dbReference>
<dbReference type="Gene3D" id="1.10.3210.10">
    <property type="entry name" value="Hypothetical protein af1432"/>
    <property type="match status" value="1"/>
</dbReference>
<dbReference type="InterPro" id="IPR012675">
    <property type="entry name" value="Beta-grasp_dom_sf"/>
</dbReference>
<feature type="domain" description="TGS" evidence="2">
    <location>
        <begin position="376"/>
        <end position="437"/>
    </location>
</feature>
<dbReference type="Pfam" id="PF13328">
    <property type="entry name" value="HD_4"/>
    <property type="match status" value="1"/>
</dbReference>
<dbReference type="CDD" id="cd00077">
    <property type="entry name" value="HDc"/>
    <property type="match status" value="1"/>
</dbReference>
<dbReference type="SMART" id="SM00954">
    <property type="entry name" value="RelA_SpoT"/>
    <property type="match status" value="1"/>
</dbReference>
<dbReference type="SUPFAM" id="SSF109604">
    <property type="entry name" value="HD-domain/PDEase-like"/>
    <property type="match status" value="1"/>
</dbReference>
<dbReference type="InterPro" id="IPR012676">
    <property type="entry name" value="TGS-like"/>
</dbReference>